<dbReference type="GO" id="GO:0046785">
    <property type="term" value="P:microtubule polymerization"/>
    <property type="evidence" value="ECO:0007669"/>
    <property type="project" value="InterPro"/>
</dbReference>
<reference evidence="3" key="1">
    <citation type="submission" date="2021-01" db="UniProtKB">
        <authorList>
            <consortium name="EnsemblMetazoa"/>
        </authorList>
    </citation>
    <scope>IDENTIFICATION</scope>
</reference>
<dbReference type="InterPro" id="IPR024395">
    <property type="entry name" value="CLASP_N_dom"/>
</dbReference>
<proteinExistence type="predicted"/>
<dbReference type="PANTHER" id="PTHR12609">
    <property type="entry name" value="MICROTUBULE ASSOCIATED PROTEIN XMAP215"/>
    <property type="match status" value="1"/>
</dbReference>
<keyword evidence="4" id="KW-1185">Reference proteome</keyword>
<dbReference type="GO" id="GO:0061863">
    <property type="term" value="F:microtubule plus end polymerase"/>
    <property type="evidence" value="ECO:0007669"/>
    <property type="project" value="InterPro"/>
</dbReference>
<dbReference type="EnsemblMetazoa" id="CLYHEMT017777.1">
    <property type="protein sequence ID" value="CLYHEMP017777.1"/>
    <property type="gene ID" value="CLYHEMG017777"/>
</dbReference>
<dbReference type="InterPro" id="IPR016024">
    <property type="entry name" value="ARM-type_fold"/>
</dbReference>
<accession>A0A7M5X5E7</accession>
<dbReference type="OrthoDB" id="5981756at2759"/>
<dbReference type="GO" id="GO:0030951">
    <property type="term" value="P:establishment or maintenance of microtubule cytoskeleton polarity"/>
    <property type="evidence" value="ECO:0007669"/>
    <property type="project" value="InterPro"/>
</dbReference>
<sequence length="416" mass="45165">MAINISKQLAEAGGSGMARHKNTMLPGIIGTFSDAKPHLRKAGEEALDMWHSKIGFLPLLDNEILSTAMKETNPNLRATLLTWLSKVLPNEKKLPGDFKDCIAPLFSCIEDRNGAVRDAAKASVQHFMAHLGYEAMSKATAKLDPTSKKSIQDILEKAREVCVPIAAPGKKGGAKGGASKSAGAAQAAKSAAMAAQAAAAAAEVSKEPAAPKKAAGKKEESSKPAKAEGRKTSKAVGSSSRSKKNAVVEDDGPPIIHKVGKNQRMKEEKALKVLKWNFSAPRDEIVEQLKEQIQPCVSPSMHTKLFHKDFKFHLEAIDILTKSIETYTDAMLESLDLLLKWVTLRFFDTNTSVLLKALDFISHLFSMLGDRDYQLSPFEAQAFMPYLVGKIGDPKDNVRKSVRGIVKQSTKTVSCQ</sequence>
<evidence type="ECO:0000313" key="3">
    <source>
        <dbReference type="EnsemblMetazoa" id="CLYHEMP017777.1"/>
    </source>
</evidence>
<dbReference type="AlphaFoldDB" id="A0A7M5X5E7"/>
<dbReference type="GO" id="GO:0051010">
    <property type="term" value="F:microtubule plus-end binding"/>
    <property type="evidence" value="ECO:0007669"/>
    <property type="project" value="InterPro"/>
</dbReference>
<feature type="compositionally biased region" description="Basic and acidic residues" evidence="1">
    <location>
        <begin position="204"/>
        <end position="231"/>
    </location>
</feature>
<evidence type="ECO:0000259" key="2">
    <source>
        <dbReference type="SMART" id="SM01349"/>
    </source>
</evidence>
<feature type="region of interest" description="Disordered" evidence="1">
    <location>
        <begin position="204"/>
        <end position="262"/>
    </location>
</feature>
<dbReference type="InterPro" id="IPR045110">
    <property type="entry name" value="XMAP215"/>
</dbReference>
<organism evidence="3 4">
    <name type="scientific">Clytia hemisphaerica</name>
    <dbReference type="NCBI Taxonomy" id="252671"/>
    <lineage>
        <taxon>Eukaryota</taxon>
        <taxon>Metazoa</taxon>
        <taxon>Cnidaria</taxon>
        <taxon>Hydrozoa</taxon>
        <taxon>Hydroidolina</taxon>
        <taxon>Leptothecata</taxon>
        <taxon>Obeliida</taxon>
        <taxon>Clytiidae</taxon>
        <taxon>Clytia</taxon>
    </lineage>
</organism>
<protein>
    <recommendedName>
        <fullName evidence="2">TOG domain-containing protein</fullName>
    </recommendedName>
</protein>
<dbReference type="Proteomes" id="UP000594262">
    <property type="component" value="Unplaced"/>
</dbReference>
<name>A0A7M5X5E7_9CNID</name>
<feature type="domain" description="TOG" evidence="2">
    <location>
        <begin position="1"/>
        <end position="164"/>
    </location>
</feature>
<evidence type="ECO:0000313" key="4">
    <source>
        <dbReference type="Proteomes" id="UP000594262"/>
    </source>
</evidence>
<dbReference type="InterPro" id="IPR034085">
    <property type="entry name" value="TOG"/>
</dbReference>
<dbReference type="Gene3D" id="1.25.10.10">
    <property type="entry name" value="Leucine-rich Repeat Variant"/>
    <property type="match status" value="2"/>
</dbReference>
<dbReference type="SMART" id="SM01349">
    <property type="entry name" value="TOG"/>
    <property type="match status" value="1"/>
</dbReference>
<dbReference type="SUPFAM" id="SSF48371">
    <property type="entry name" value="ARM repeat"/>
    <property type="match status" value="1"/>
</dbReference>
<evidence type="ECO:0000256" key="1">
    <source>
        <dbReference type="SAM" id="MobiDB-lite"/>
    </source>
</evidence>
<dbReference type="InterPro" id="IPR011989">
    <property type="entry name" value="ARM-like"/>
</dbReference>
<dbReference type="GO" id="GO:0007051">
    <property type="term" value="P:spindle organization"/>
    <property type="evidence" value="ECO:0007669"/>
    <property type="project" value="InterPro"/>
</dbReference>
<dbReference type="Pfam" id="PF12348">
    <property type="entry name" value="CLASP_N"/>
    <property type="match status" value="1"/>
</dbReference>